<dbReference type="AlphaFoldDB" id="A0A915K642"/>
<accession>A0A915K642</accession>
<evidence type="ECO:0000313" key="2">
    <source>
        <dbReference type="WBParaSite" id="nRc.2.0.1.t33659-RA"/>
    </source>
</evidence>
<dbReference type="WBParaSite" id="nRc.2.0.1.t33659-RA">
    <property type="protein sequence ID" value="nRc.2.0.1.t33659-RA"/>
    <property type="gene ID" value="nRc.2.0.1.g33659"/>
</dbReference>
<protein>
    <submittedName>
        <fullName evidence="2">Uncharacterized protein</fullName>
    </submittedName>
</protein>
<organism evidence="1 2">
    <name type="scientific">Romanomermis culicivorax</name>
    <name type="common">Nematode worm</name>
    <dbReference type="NCBI Taxonomy" id="13658"/>
    <lineage>
        <taxon>Eukaryota</taxon>
        <taxon>Metazoa</taxon>
        <taxon>Ecdysozoa</taxon>
        <taxon>Nematoda</taxon>
        <taxon>Enoplea</taxon>
        <taxon>Dorylaimia</taxon>
        <taxon>Mermithida</taxon>
        <taxon>Mermithoidea</taxon>
        <taxon>Mermithidae</taxon>
        <taxon>Romanomermis</taxon>
    </lineage>
</organism>
<evidence type="ECO:0000313" key="1">
    <source>
        <dbReference type="Proteomes" id="UP000887565"/>
    </source>
</evidence>
<name>A0A915K642_ROMCU</name>
<keyword evidence="1" id="KW-1185">Reference proteome</keyword>
<proteinExistence type="predicted"/>
<reference evidence="2" key="1">
    <citation type="submission" date="2022-11" db="UniProtKB">
        <authorList>
            <consortium name="WormBaseParasite"/>
        </authorList>
    </citation>
    <scope>IDENTIFICATION</scope>
</reference>
<sequence>MLFEQRLKVRVGKKREIVIVVIRDTPTGGIYKSLSPFIDIKQREKNNVSKNVAVIIIINHH</sequence>
<dbReference type="Proteomes" id="UP000887565">
    <property type="component" value="Unplaced"/>
</dbReference>